<evidence type="ECO:0000313" key="5">
    <source>
        <dbReference type="Proteomes" id="UP001056837"/>
    </source>
</evidence>
<accession>A0AAE9MNN1</accession>
<reference evidence="4" key="1">
    <citation type="submission" date="2020-04" db="EMBL/GenBank/DDBJ databases">
        <title>Tenacibaculum mesophilum bac2.</title>
        <authorList>
            <person name="Li M."/>
        </authorList>
    </citation>
    <scope>NUCLEOTIDE SEQUENCE</scope>
    <source>
        <strain evidence="4">Bac2</strain>
    </source>
</reference>
<proteinExistence type="predicted"/>
<feature type="coiled-coil region" evidence="1">
    <location>
        <begin position="990"/>
        <end position="1017"/>
    </location>
</feature>
<evidence type="ECO:0000259" key="3">
    <source>
        <dbReference type="Pfam" id="PF13699"/>
    </source>
</evidence>
<keyword evidence="1" id="KW-0175">Coiled coil</keyword>
<feature type="compositionally biased region" description="Polar residues" evidence="2">
    <location>
        <begin position="1"/>
        <end position="17"/>
    </location>
</feature>
<feature type="domain" description="eCIS core" evidence="3">
    <location>
        <begin position="193"/>
        <end position="268"/>
    </location>
</feature>
<protein>
    <submittedName>
        <fullName evidence="4">DUF4157 domain-containing protein</fullName>
    </submittedName>
</protein>
<dbReference type="RefSeq" id="WP_253678983.1">
    <property type="nucleotide sequence ID" value="NZ_CP050861.1"/>
</dbReference>
<feature type="region of interest" description="Disordered" evidence="2">
    <location>
        <begin position="49"/>
        <end position="210"/>
    </location>
</feature>
<feature type="compositionally biased region" description="Basic and acidic residues" evidence="2">
    <location>
        <begin position="66"/>
        <end position="77"/>
    </location>
</feature>
<feature type="compositionally biased region" description="Acidic residues" evidence="2">
    <location>
        <begin position="148"/>
        <end position="165"/>
    </location>
</feature>
<dbReference type="EMBL" id="CP050861">
    <property type="protein sequence ID" value="UTD15369.1"/>
    <property type="molecule type" value="Genomic_DNA"/>
</dbReference>
<gene>
    <name evidence="4" type="ORF">HER15_07785</name>
</gene>
<feature type="compositionally biased region" description="Low complexity" evidence="2">
    <location>
        <begin position="166"/>
        <end position="186"/>
    </location>
</feature>
<feature type="compositionally biased region" description="Polar residues" evidence="2">
    <location>
        <begin position="875"/>
        <end position="885"/>
    </location>
</feature>
<name>A0AAE9MNN1_9FLAO</name>
<evidence type="ECO:0000256" key="1">
    <source>
        <dbReference type="SAM" id="Coils"/>
    </source>
</evidence>
<evidence type="ECO:0000313" key="4">
    <source>
        <dbReference type="EMBL" id="UTD15369.1"/>
    </source>
</evidence>
<organism evidence="4 5">
    <name type="scientific">Tenacibaculum mesophilum</name>
    <dbReference type="NCBI Taxonomy" id="104268"/>
    <lineage>
        <taxon>Bacteria</taxon>
        <taxon>Pseudomonadati</taxon>
        <taxon>Bacteroidota</taxon>
        <taxon>Flavobacteriia</taxon>
        <taxon>Flavobacteriales</taxon>
        <taxon>Flavobacteriaceae</taxon>
        <taxon>Tenacibaculum</taxon>
    </lineage>
</organism>
<dbReference type="Pfam" id="PF13699">
    <property type="entry name" value="eCIS_core"/>
    <property type="match status" value="1"/>
</dbReference>
<dbReference type="InterPro" id="IPR025295">
    <property type="entry name" value="eCIS_core_dom"/>
</dbReference>
<dbReference type="Proteomes" id="UP001056837">
    <property type="component" value="Chromosome"/>
</dbReference>
<evidence type="ECO:0000256" key="2">
    <source>
        <dbReference type="SAM" id="MobiDB-lite"/>
    </source>
</evidence>
<feature type="region of interest" description="Disordered" evidence="2">
    <location>
        <begin position="831"/>
        <end position="904"/>
    </location>
</feature>
<feature type="region of interest" description="Disordered" evidence="2">
    <location>
        <begin position="1"/>
        <end position="35"/>
    </location>
</feature>
<sequence length="1471" mass="160810">MFSPKTQHTTKPTSSKPNGGGSFIQPKLNVGKPGDKYEVEADKAADEIIAKGKETPNSFFAPTVQKKNEEEIQKQESNEQEVQQKPLVDSISPVVQLASENNLQKEEEEVQKSEDENTQQVTEENLQAKEDNTTSFSNELIQQKPEEEIQEKEEEEVQEKEEEEVQQLQMAGGDDNSSLEGDLSSSKGGGSSLPSNTQNEMESGFGADFSGVRIHNDSNAVQMNKKLGSQAFTNGNDIYFNEGKYNPSSESGKHLLAHELTHTVQQGASPAVNNVQKSEGGTDTVTLVAPTQSLDITNGLQLSDDWLAYIEQESRTTNFDVNVKIGAQFEGTIKIRKLGRPAEGQTQKFELSRNGGNKHLDVRGMSFLNPLRDAGVFPVLVLNSFGEEQSTTGFLSIRTGENVFTRDALGIIHKINENLEAMSFLGLSPIEVAEGLENRFENGGLNFRANNLSANIDGYIEAIGSLGITDSNLSFELNSTVDIAGLASGEFNVARGADGKLSGQANIAADIANISASLTVEYDDGAVTIQGTGRMNSEKFSGEITLLVTDATRSRQMMHAALGVESMNQEAEAPAQEQVAVPKTKSNQVLAGWGEVQATITPWLQGTAKIGIDHLGHVTIVGEVVVTEDIELMEQRGKKVDIFEVEIRAGYGIPLVGQVFLFASIGMFANAGFGPLVLKDVGFTGTYSTDPSVLQNFSITGTLGINAFAVLGLEAEAGVGVTLIGHDVKAGVNVTAAAGLRAYAEATPTFEYKEEHSPEGGKIGESRLKGHFEAAAQLFLQLSGALFYELDSPWWSPAPDGREEYPLGEVQYPIGDSLGIGADVDWLVGGEEPPELTMSPVEFDPDKFTADVMADPPPRSMGDSESSPEGEWQGENANSNQTENPEITGEGEGLPPGRREEDLSNLSEEQKYMRALDELSQMENANPKPTIGVVEDKINTVKRRYGIRKIQTRNEEAESVAVYVEHGEENNSRHLLQIPLMSEAERQRLIDAAKEELQRNSRRAADEEGKISRAEAEEVLNTIENNHDVILEAQVLDGQNTWDYLIDTGGRDQTEGGNLKKETEVEEATNENNLENLSQIAVPFTETDGDNHTLRFAVEGGAADLMVHSTPKDIFKYLNSDEVDQSDRLVQDARRLATEIKTMANNAADTEGLVTNLNSKMRELSEMMSEIRSDFRRFLPRNPVYNYTPQNNMAYIAEADMLSANRSGGTPPGGSYVAGWQAIQQGLTTGGGHWKRLHLINQGFGGFGVPENLTPGTQSDNSEYEKFDGPVKERVGSRPNDESAQGVVKIKATVTYYSGEFPTNQQAPKQGRGVDQFADDGRVKKDNYADNIKFEAWEYSYNKGANSWTLGGKFVDDNLGIDLPDWNLVSPPTIGAATKSEYTRAYNNLSVRDKFRVDSVTSVSFDNLLSPTILEFIRGKSFGNSVSFRGQMDLEIDPSTSSKRRRQQTIDKLESFRDIIPVMVNANALKF</sequence>